<reference evidence="1 2" key="1">
    <citation type="submission" date="2019-08" db="EMBL/GenBank/DDBJ databases">
        <title>Whole genome of Aphis craccivora.</title>
        <authorList>
            <person name="Voronova N.V."/>
            <person name="Shulinski R.S."/>
            <person name="Bandarenka Y.V."/>
            <person name="Zhorov D.G."/>
            <person name="Warner D."/>
        </authorList>
    </citation>
    <scope>NUCLEOTIDE SEQUENCE [LARGE SCALE GENOMIC DNA]</scope>
    <source>
        <strain evidence="1">180601</strain>
        <tissue evidence="1">Whole Body</tissue>
    </source>
</reference>
<comment type="caution">
    <text evidence="1">The sequence shown here is derived from an EMBL/GenBank/DDBJ whole genome shotgun (WGS) entry which is preliminary data.</text>
</comment>
<evidence type="ECO:0000313" key="1">
    <source>
        <dbReference type="EMBL" id="KAF0751826.1"/>
    </source>
</evidence>
<evidence type="ECO:0008006" key="3">
    <source>
        <dbReference type="Google" id="ProtNLM"/>
    </source>
</evidence>
<gene>
    <name evidence="1" type="ORF">FWK35_00012440</name>
</gene>
<dbReference type="EMBL" id="VUJU01005242">
    <property type="protein sequence ID" value="KAF0751826.1"/>
    <property type="molecule type" value="Genomic_DNA"/>
</dbReference>
<protein>
    <recommendedName>
        <fullName evidence="3">MULE domain-containing protein</fullName>
    </recommendedName>
</protein>
<keyword evidence="2" id="KW-1185">Reference proteome</keyword>
<sequence length="59" mass="7414">MRNTPDNDKFTLFYDYFIEQWLENPIISRRMWNCHKRRHRTNNIFEGWNSKLNKILNTP</sequence>
<accession>A0A6G0YA58</accession>
<name>A0A6G0YA58_APHCR</name>
<dbReference type="AlphaFoldDB" id="A0A6G0YA58"/>
<proteinExistence type="predicted"/>
<dbReference type="OrthoDB" id="6609284at2759"/>
<organism evidence="1 2">
    <name type="scientific">Aphis craccivora</name>
    <name type="common">Cowpea aphid</name>
    <dbReference type="NCBI Taxonomy" id="307492"/>
    <lineage>
        <taxon>Eukaryota</taxon>
        <taxon>Metazoa</taxon>
        <taxon>Ecdysozoa</taxon>
        <taxon>Arthropoda</taxon>
        <taxon>Hexapoda</taxon>
        <taxon>Insecta</taxon>
        <taxon>Pterygota</taxon>
        <taxon>Neoptera</taxon>
        <taxon>Paraneoptera</taxon>
        <taxon>Hemiptera</taxon>
        <taxon>Sternorrhyncha</taxon>
        <taxon>Aphidomorpha</taxon>
        <taxon>Aphidoidea</taxon>
        <taxon>Aphididae</taxon>
        <taxon>Aphidini</taxon>
        <taxon>Aphis</taxon>
        <taxon>Aphis</taxon>
    </lineage>
</organism>
<evidence type="ECO:0000313" key="2">
    <source>
        <dbReference type="Proteomes" id="UP000478052"/>
    </source>
</evidence>
<dbReference type="Proteomes" id="UP000478052">
    <property type="component" value="Unassembled WGS sequence"/>
</dbReference>